<keyword evidence="3" id="KW-1185">Reference proteome</keyword>
<proteinExistence type="predicted"/>
<evidence type="ECO:0000313" key="3">
    <source>
        <dbReference type="Proteomes" id="UP001341840"/>
    </source>
</evidence>
<dbReference type="Proteomes" id="UP001341840">
    <property type="component" value="Unassembled WGS sequence"/>
</dbReference>
<protein>
    <submittedName>
        <fullName evidence="2">Uncharacterized protein</fullName>
    </submittedName>
</protein>
<organism evidence="2 3">
    <name type="scientific">Stylosanthes scabra</name>
    <dbReference type="NCBI Taxonomy" id="79078"/>
    <lineage>
        <taxon>Eukaryota</taxon>
        <taxon>Viridiplantae</taxon>
        <taxon>Streptophyta</taxon>
        <taxon>Embryophyta</taxon>
        <taxon>Tracheophyta</taxon>
        <taxon>Spermatophyta</taxon>
        <taxon>Magnoliopsida</taxon>
        <taxon>eudicotyledons</taxon>
        <taxon>Gunneridae</taxon>
        <taxon>Pentapetalae</taxon>
        <taxon>rosids</taxon>
        <taxon>fabids</taxon>
        <taxon>Fabales</taxon>
        <taxon>Fabaceae</taxon>
        <taxon>Papilionoideae</taxon>
        <taxon>50 kb inversion clade</taxon>
        <taxon>dalbergioids sensu lato</taxon>
        <taxon>Dalbergieae</taxon>
        <taxon>Pterocarpus clade</taxon>
        <taxon>Stylosanthes</taxon>
    </lineage>
</organism>
<evidence type="ECO:0000256" key="1">
    <source>
        <dbReference type="SAM" id="MobiDB-lite"/>
    </source>
</evidence>
<dbReference type="EMBL" id="JASCZI010242845">
    <property type="protein sequence ID" value="MED6212191.1"/>
    <property type="molecule type" value="Genomic_DNA"/>
</dbReference>
<reference evidence="2 3" key="1">
    <citation type="journal article" date="2023" name="Plants (Basel)">
        <title>Bridging the Gap: Combining Genomics and Transcriptomics Approaches to Understand Stylosanthes scabra, an Orphan Legume from the Brazilian Caatinga.</title>
        <authorList>
            <person name="Ferreira-Neto J.R.C."/>
            <person name="da Silva M.D."/>
            <person name="Binneck E."/>
            <person name="de Melo N.F."/>
            <person name="da Silva R.H."/>
            <person name="de Melo A.L.T.M."/>
            <person name="Pandolfi V."/>
            <person name="Bustamante F.O."/>
            <person name="Brasileiro-Vidal A.C."/>
            <person name="Benko-Iseppon A.M."/>
        </authorList>
    </citation>
    <scope>NUCLEOTIDE SEQUENCE [LARGE SCALE GENOMIC DNA]</scope>
    <source>
        <tissue evidence="2">Leaves</tissue>
    </source>
</reference>
<name>A0ABU6YQK0_9FABA</name>
<feature type="region of interest" description="Disordered" evidence="1">
    <location>
        <begin position="1"/>
        <end position="48"/>
    </location>
</feature>
<feature type="compositionally biased region" description="Acidic residues" evidence="1">
    <location>
        <begin position="1"/>
        <end position="14"/>
    </location>
</feature>
<accession>A0ABU6YQK0</accession>
<evidence type="ECO:0000313" key="2">
    <source>
        <dbReference type="EMBL" id="MED6212191.1"/>
    </source>
</evidence>
<comment type="caution">
    <text evidence="2">The sequence shown here is derived from an EMBL/GenBank/DDBJ whole genome shotgun (WGS) entry which is preliminary data.</text>
</comment>
<gene>
    <name evidence="2" type="ORF">PIB30_080842</name>
</gene>
<sequence length="104" mass="11828">MGEETTQNDEVGSEEDMKQKEVPAPSPQAPKVKEYEPKIPFPHDAQNPFGIRTFHRQVHRIVSSNKKLKSLTKSGYESANNKFNFYNPNSQEFKFAKANQSTVA</sequence>